<evidence type="ECO:0008006" key="15">
    <source>
        <dbReference type="Google" id="ProtNLM"/>
    </source>
</evidence>
<keyword evidence="9" id="KW-0408">Iron</keyword>
<evidence type="ECO:0000256" key="9">
    <source>
        <dbReference type="ARBA" id="ARBA00023004"/>
    </source>
</evidence>
<comment type="caution">
    <text evidence="13">The sequence shown here is derived from an EMBL/GenBank/DDBJ whole genome shotgun (WGS) entry which is preliminary data.</text>
</comment>
<dbReference type="InterPro" id="IPR010376">
    <property type="entry name" value="GBBH-like_N"/>
</dbReference>
<dbReference type="GO" id="GO:0016706">
    <property type="term" value="F:2-oxoglutarate-dependent dioxygenase activity"/>
    <property type="evidence" value="ECO:0007669"/>
    <property type="project" value="UniProtKB-ARBA"/>
</dbReference>
<evidence type="ECO:0000256" key="7">
    <source>
        <dbReference type="ARBA" id="ARBA00022964"/>
    </source>
</evidence>
<comment type="pathway">
    <text evidence="3">Amine and polyamine biosynthesis; carnitine biosynthesis.</text>
</comment>
<dbReference type="InterPro" id="IPR050411">
    <property type="entry name" value="AlphaKG_dependent_hydroxylases"/>
</dbReference>
<keyword evidence="14" id="KW-1185">Reference proteome</keyword>
<dbReference type="InterPro" id="IPR042098">
    <property type="entry name" value="TauD-like_sf"/>
</dbReference>
<reference evidence="13" key="1">
    <citation type="submission" date="2023-10" db="EMBL/GenBank/DDBJ databases">
        <title>Genome assemblies of two species of porcelain crab, Petrolisthes cinctipes and Petrolisthes manimaculis (Anomura: Porcellanidae).</title>
        <authorList>
            <person name="Angst P."/>
        </authorList>
    </citation>
    <scope>NUCLEOTIDE SEQUENCE</scope>
    <source>
        <strain evidence="13">PB745_01</strain>
        <tissue evidence="13">Gill</tissue>
    </source>
</reference>
<evidence type="ECO:0000313" key="14">
    <source>
        <dbReference type="Proteomes" id="UP001286313"/>
    </source>
</evidence>
<dbReference type="PANTHER" id="PTHR10696">
    <property type="entry name" value="GAMMA-BUTYROBETAINE HYDROXYLASE-RELATED"/>
    <property type="match status" value="1"/>
</dbReference>
<evidence type="ECO:0000256" key="6">
    <source>
        <dbReference type="ARBA" id="ARBA00022873"/>
    </source>
</evidence>
<dbReference type="InterPro" id="IPR003819">
    <property type="entry name" value="TauD/TfdA-like"/>
</dbReference>
<dbReference type="SUPFAM" id="SSF51197">
    <property type="entry name" value="Clavaminate synthase-like"/>
    <property type="match status" value="1"/>
</dbReference>
<dbReference type="Proteomes" id="UP001286313">
    <property type="component" value="Unassembled WGS sequence"/>
</dbReference>
<comment type="cofactor">
    <cofactor evidence="1">
        <name>Fe(2+)</name>
        <dbReference type="ChEBI" id="CHEBI:29033"/>
    </cofactor>
</comment>
<keyword evidence="5" id="KW-0479">Metal-binding</keyword>
<dbReference type="FunFam" id="3.60.130.10:FF:000001">
    <property type="entry name" value="Trimethyllysine dioxygenase, mitochondrial"/>
    <property type="match status" value="1"/>
</dbReference>
<feature type="compositionally biased region" description="Gly residues" evidence="10">
    <location>
        <begin position="14"/>
        <end position="23"/>
    </location>
</feature>
<evidence type="ECO:0000256" key="2">
    <source>
        <dbReference type="ARBA" id="ARBA00001961"/>
    </source>
</evidence>
<evidence type="ECO:0000256" key="8">
    <source>
        <dbReference type="ARBA" id="ARBA00023002"/>
    </source>
</evidence>
<gene>
    <name evidence="13" type="ORF">Pcinc_020052</name>
</gene>
<dbReference type="PANTHER" id="PTHR10696:SF33">
    <property type="entry name" value="GAMMA-BUTYROBETAINE DIOXYGENASE"/>
    <property type="match status" value="1"/>
</dbReference>
<dbReference type="FunFam" id="3.30.2020.30:FF:000002">
    <property type="entry name" value="Putative gamma-butyrobetaine dioxygenase"/>
    <property type="match status" value="1"/>
</dbReference>
<comment type="cofactor">
    <cofactor evidence="2">
        <name>L-ascorbate</name>
        <dbReference type="ChEBI" id="CHEBI:38290"/>
    </cofactor>
</comment>
<dbReference type="Pfam" id="PF06155">
    <property type="entry name" value="GBBH-like_N"/>
    <property type="match status" value="1"/>
</dbReference>
<dbReference type="GO" id="GO:0005739">
    <property type="term" value="C:mitochondrion"/>
    <property type="evidence" value="ECO:0007669"/>
    <property type="project" value="TreeGrafter"/>
</dbReference>
<keyword evidence="6" id="KW-0124">Carnitine biosynthesis</keyword>
<proteinExistence type="inferred from homology"/>
<dbReference type="Gene3D" id="3.60.130.10">
    <property type="entry name" value="Clavaminate synthase-like"/>
    <property type="match status" value="1"/>
</dbReference>
<organism evidence="13 14">
    <name type="scientific">Petrolisthes cinctipes</name>
    <name type="common">Flat porcelain crab</name>
    <dbReference type="NCBI Taxonomy" id="88211"/>
    <lineage>
        <taxon>Eukaryota</taxon>
        <taxon>Metazoa</taxon>
        <taxon>Ecdysozoa</taxon>
        <taxon>Arthropoda</taxon>
        <taxon>Crustacea</taxon>
        <taxon>Multicrustacea</taxon>
        <taxon>Malacostraca</taxon>
        <taxon>Eumalacostraca</taxon>
        <taxon>Eucarida</taxon>
        <taxon>Decapoda</taxon>
        <taxon>Pleocyemata</taxon>
        <taxon>Anomura</taxon>
        <taxon>Galatheoidea</taxon>
        <taxon>Porcellanidae</taxon>
        <taxon>Petrolisthes</taxon>
    </lineage>
</organism>
<keyword evidence="8" id="KW-0560">Oxidoreductase</keyword>
<dbReference type="Pfam" id="PF02668">
    <property type="entry name" value="TauD"/>
    <property type="match status" value="1"/>
</dbReference>
<comment type="similarity">
    <text evidence="4">Belongs to the gamma-BBH/TMLD family.</text>
</comment>
<keyword evidence="7" id="KW-0223">Dioxygenase</keyword>
<evidence type="ECO:0000256" key="1">
    <source>
        <dbReference type="ARBA" id="ARBA00001954"/>
    </source>
</evidence>
<feature type="region of interest" description="Disordered" evidence="10">
    <location>
        <begin position="1"/>
        <end position="32"/>
    </location>
</feature>
<accession>A0AAE1FK39</accession>
<dbReference type="GO" id="GO:0045329">
    <property type="term" value="P:carnitine biosynthetic process"/>
    <property type="evidence" value="ECO:0007669"/>
    <property type="project" value="UniProtKB-KW"/>
</dbReference>
<evidence type="ECO:0000259" key="11">
    <source>
        <dbReference type="Pfam" id="PF02668"/>
    </source>
</evidence>
<dbReference type="AlphaFoldDB" id="A0AAE1FK39"/>
<evidence type="ECO:0000256" key="4">
    <source>
        <dbReference type="ARBA" id="ARBA00008654"/>
    </source>
</evidence>
<sequence length="403" mass="45757">MSVSAGNEKVRVAGSGGGGGAHGEGNHVDRRGLEEVEERMVKVRFCDDTSSRYPYVWLRENCQCPSCFNSDAVARLFLTDDLDLHVHPKDIQVCDGNLEVVWNDGHTSQYTGEWLYQRAFTPQARELQRSSYRLSRVLWGRELEVPRIDYRSAMEKDESMLELLVLLERYGVVILTEASTRIGALIDMIERIGFVKPTHYGRDYQLKAVVSPNNLAYTGSKLGLHSDLPYTQDPPGQHEGKGGDNTLSDGAKGVSILKERHPNHYQTLLHTPIYFQDKGFHTYHFHKITKRTTITLDEEGQLNQIYISPQSRDSIMDLDPEQVYDFYVALKVFNDILNEHGITIKTKPGEIIALDNIRVLHGRKAFDPANTNGFRHLHNAYIDCDDLRSKRRILQSNLGVSLS</sequence>
<name>A0AAE1FK39_PETCI</name>
<evidence type="ECO:0000259" key="12">
    <source>
        <dbReference type="Pfam" id="PF06155"/>
    </source>
</evidence>
<feature type="domain" description="TauD/TfdA-like" evidence="11">
    <location>
        <begin position="139"/>
        <end position="381"/>
    </location>
</feature>
<dbReference type="GO" id="GO:0046872">
    <property type="term" value="F:metal ion binding"/>
    <property type="evidence" value="ECO:0007669"/>
    <property type="project" value="UniProtKB-KW"/>
</dbReference>
<dbReference type="Gene3D" id="3.30.2020.30">
    <property type="match status" value="1"/>
</dbReference>
<evidence type="ECO:0000256" key="10">
    <source>
        <dbReference type="SAM" id="MobiDB-lite"/>
    </source>
</evidence>
<evidence type="ECO:0000256" key="3">
    <source>
        <dbReference type="ARBA" id="ARBA00005022"/>
    </source>
</evidence>
<feature type="domain" description="Gamma-butyrobetaine hydroxylase-like N-terminal" evidence="12">
    <location>
        <begin position="37"/>
        <end position="116"/>
    </location>
</feature>
<feature type="region of interest" description="Disordered" evidence="10">
    <location>
        <begin position="226"/>
        <end position="249"/>
    </location>
</feature>
<dbReference type="EMBL" id="JAWQEG010002015">
    <property type="protein sequence ID" value="KAK3875066.1"/>
    <property type="molecule type" value="Genomic_DNA"/>
</dbReference>
<protein>
    <recommendedName>
        <fullName evidence="15">Gamma-butyrobetaine dioxygenase</fullName>
    </recommendedName>
</protein>
<dbReference type="InterPro" id="IPR038492">
    <property type="entry name" value="GBBH-like_N_sf"/>
</dbReference>
<evidence type="ECO:0000313" key="13">
    <source>
        <dbReference type="EMBL" id="KAK3875066.1"/>
    </source>
</evidence>
<evidence type="ECO:0000256" key="5">
    <source>
        <dbReference type="ARBA" id="ARBA00022723"/>
    </source>
</evidence>